<dbReference type="InterPro" id="IPR044859">
    <property type="entry name" value="Allene_oxi_cyc_Dirigent"/>
</dbReference>
<dbReference type="Gene3D" id="2.40.480.10">
    <property type="entry name" value="Allene oxide cyclase-like"/>
    <property type="match status" value="1"/>
</dbReference>
<comment type="subcellular location">
    <subcellularLocation>
        <location evidence="4">Secreted</location>
        <location evidence="4">Extracellular space</location>
        <location evidence="4">Apoplast</location>
    </subcellularLocation>
</comment>
<reference evidence="7" key="1">
    <citation type="submission" date="2025-08" db="UniProtKB">
        <authorList>
            <consortium name="RefSeq"/>
        </authorList>
    </citation>
    <scope>IDENTIFICATION</scope>
</reference>
<keyword evidence="5" id="KW-0812">Transmembrane</keyword>
<gene>
    <name evidence="7" type="primary">LOC110755838</name>
</gene>
<dbReference type="KEGG" id="pavi:110755838"/>
<keyword evidence="5" id="KW-0472">Membrane</keyword>
<comment type="similarity">
    <text evidence="1 4">Belongs to the plant dirigent protein family.</text>
</comment>
<sequence>MAKTLQNLNSIYTIFITIFLFFFFFFFFLTLANAEAHRFSKPLSPSKHGLKKEKLSHLHFYFHDIVSGRNPTAVRVAEAPTTNTSLTGFGAVVMMDEPLTVGPELGSKLVGKAQGIYASASQSEVGFLNRFFAYIKQRSFFEC</sequence>
<keyword evidence="3 4" id="KW-0964">Secreted</keyword>
<evidence type="ECO:0000313" key="6">
    <source>
        <dbReference type="Proteomes" id="UP000515124"/>
    </source>
</evidence>
<evidence type="ECO:0000313" key="7">
    <source>
        <dbReference type="RefSeq" id="XP_021812817.1"/>
    </source>
</evidence>
<keyword evidence="6" id="KW-1185">Reference proteome</keyword>
<dbReference type="InterPro" id="IPR004265">
    <property type="entry name" value="Dirigent"/>
</dbReference>
<dbReference type="GeneID" id="110755838"/>
<organism evidence="6 7">
    <name type="scientific">Prunus avium</name>
    <name type="common">Cherry</name>
    <name type="synonym">Cerasus avium</name>
    <dbReference type="NCBI Taxonomy" id="42229"/>
    <lineage>
        <taxon>Eukaryota</taxon>
        <taxon>Viridiplantae</taxon>
        <taxon>Streptophyta</taxon>
        <taxon>Embryophyta</taxon>
        <taxon>Tracheophyta</taxon>
        <taxon>Spermatophyta</taxon>
        <taxon>Magnoliopsida</taxon>
        <taxon>eudicotyledons</taxon>
        <taxon>Gunneridae</taxon>
        <taxon>Pentapetalae</taxon>
        <taxon>rosids</taxon>
        <taxon>fabids</taxon>
        <taxon>Rosales</taxon>
        <taxon>Rosaceae</taxon>
        <taxon>Amygdaloideae</taxon>
        <taxon>Amygdaleae</taxon>
        <taxon>Prunus</taxon>
    </lineage>
</organism>
<evidence type="ECO:0000256" key="5">
    <source>
        <dbReference type="SAM" id="Phobius"/>
    </source>
</evidence>
<dbReference type="Pfam" id="PF03018">
    <property type="entry name" value="Dirigent"/>
    <property type="match status" value="1"/>
</dbReference>
<dbReference type="Proteomes" id="UP000515124">
    <property type="component" value="Unplaced"/>
</dbReference>
<accession>A0A6P5SEN2</accession>
<evidence type="ECO:0000256" key="1">
    <source>
        <dbReference type="ARBA" id="ARBA00010746"/>
    </source>
</evidence>
<keyword evidence="4" id="KW-0052">Apoplast</keyword>
<name>A0A6P5SEN2_PRUAV</name>
<dbReference type="PANTHER" id="PTHR21495">
    <property type="entry name" value="NUCLEOPORIN-RELATED"/>
    <property type="match status" value="1"/>
</dbReference>
<proteinExistence type="inferred from homology"/>
<evidence type="ECO:0000256" key="2">
    <source>
        <dbReference type="ARBA" id="ARBA00011738"/>
    </source>
</evidence>
<comment type="function">
    <text evidence="4">Dirigent proteins impart stereoselectivity on the phenoxy radical-coupling reaction, yielding optically active lignans from two molecules of coniferyl alcohol in the biosynthesis of lignans, flavonolignans, and alkaloids and thus plays a central role in plant secondary metabolism.</text>
</comment>
<dbReference type="AlphaFoldDB" id="A0A6P5SEN2"/>
<keyword evidence="5" id="KW-1133">Transmembrane helix</keyword>
<dbReference type="GO" id="GO:0048046">
    <property type="term" value="C:apoplast"/>
    <property type="evidence" value="ECO:0007669"/>
    <property type="project" value="UniProtKB-SubCell"/>
</dbReference>
<dbReference type="GO" id="GO:0009699">
    <property type="term" value="P:phenylpropanoid biosynthetic process"/>
    <property type="evidence" value="ECO:0007669"/>
    <property type="project" value="UniProtKB-ARBA"/>
</dbReference>
<protein>
    <recommendedName>
        <fullName evidence="4">Dirigent protein</fullName>
    </recommendedName>
</protein>
<comment type="subunit">
    <text evidence="2 4">Homodimer.</text>
</comment>
<dbReference type="RefSeq" id="XP_021812817.1">
    <property type="nucleotide sequence ID" value="XM_021957125.1"/>
</dbReference>
<feature type="transmembrane region" description="Helical" evidence="5">
    <location>
        <begin position="12"/>
        <end position="32"/>
    </location>
</feature>
<evidence type="ECO:0000256" key="4">
    <source>
        <dbReference type="RuleBase" id="RU363099"/>
    </source>
</evidence>
<evidence type="ECO:0000256" key="3">
    <source>
        <dbReference type="ARBA" id="ARBA00022525"/>
    </source>
</evidence>